<dbReference type="EMBL" id="JBHUDP010000001">
    <property type="protein sequence ID" value="MFD1684383.1"/>
    <property type="molecule type" value="Genomic_DNA"/>
</dbReference>
<evidence type="ECO:0000313" key="2">
    <source>
        <dbReference type="EMBL" id="MFD1684383.1"/>
    </source>
</evidence>
<proteinExistence type="predicted"/>
<name>A0ABD6DQU2_9EURY</name>
<dbReference type="AlphaFoldDB" id="A0ABD6DQU2"/>
<feature type="region of interest" description="Disordered" evidence="1">
    <location>
        <begin position="1"/>
        <end position="24"/>
    </location>
</feature>
<accession>A0ABD6DQU2</accession>
<organism evidence="2 3">
    <name type="scientific">Halobellus litoreus</name>
    <dbReference type="NCBI Taxonomy" id="755310"/>
    <lineage>
        <taxon>Archaea</taxon>
        <taxon>Methanobacteriati</taxon>
        <taxon>Methanobacteriota</taxon>
        <taxon>Stenosarchaea group</taxon>
        <taxon>Halobacteria</taxon>
        <taxon>Halobacteriales</taxon>
        <taxon>Haloferacaceae</taxon>
        <taxon>Halobellus</taxon>
    </lineage>
</organism>
<evidence type="ECO:0000256" key="1">
    <source>
        <dbReference type="SAM" id="MobiDB-lite"/>
    </source>
</evidence>
<feature type="compositionally biased region" description="Polar residues" evidence="1">
    <location>
        <begin position="1"/>
        <end position="11"/>
    </location>
</feature>
<dbReference type="Proteomes" id="UP001597092">
    <property type="component" value="Unassembled WGS sequence"/>
</dbReference>
<reference evidence="2 3" key="1">
    <citation type="journal article" date="2019" name="Int. J. Syst. Evol. Microbiol.">
        <title>The Global Catalogue of Microorganisms (GCM) 10K type strain sequencing project: providing services to taxonomists for standard genome sequencing and annotation.</title>
        <authorList>
            <consortium name="The Broad Institute Genomics Platform"/>
            <consortium name="The Broad Institute Genome Sequencing Center for Infectious Disease"/>
            <person name="Wu L."/>
            <person name="Ma J."/>
        </authorList>
    </citation>
    <scope>NUCLEOTIDE SEQUENCE [LARGE SCALE GENOMIC DNA]</scope>
    <source>
        <strain evidence="2 3">CGMCC 1.10387</strain>
    </source>
</reference>
<evidence type="ECO:0000313" key="3">
    <source>
        <dbReference type="Proteomes" id="UP001597092"/>
    </source>
</evidence>
<comment type="caution">
    <text evidence="2">The sequence shown here is derived from an EMBL/GenBank/DDBJ whole genome shotgun (WGS) entry which is preliminary data.</text>
</comment>
<feature type="compositionally biased region" description="Basic and acidic residues" evidence="1">
    <location>
        <begin position="13"/>
        <end position="24"/>
    </location>
</feature>
<dbReference type="RefSeq" id="WP_256308129.1">
    <property type="nucleotide sequence ID" value="NZ_JANHAW010000002.1"/>
</dbReference>
<sequence length="64" mass="7194">MHATAVETSNAKPKADRNRATRRIDVTDVATAQVAEYAARRSAEGEADVRFERRGGWTYLVEDR</sequence>
<gene>
    <name evidence="2" type="ORF">ACFSAS_02025</name>
</gene>
<protein>
    <submittedName>
        <fullName evidence="2">Uncharacterized protein</fullName>
    </submittedName>
</protein>
<keyword evidence="3" id="KW-1185">Reference proteome</keyword>